<dbReference type="NCBIfam" id="TIGR00351">
    <property type="entry name" value="narI"/>
    <property type="match status" value="1"/>
</dbReference>
<proteinExistence type="inferred from homology"/>
<comment type="similarity">
    <text evidence="16">In the central section; belongs to the NarJ/NarW family.</text>
</comment>
<accession>A0A7X1HZM4</accession>
<evidence type="ECO:0000256" key="4">
    <source>
        <dbReference type="ARBA" id="ARBA00022448"/>
    </source>
</evidence>
<comment type="similarity">
    <text evidence="17">In the C-terminal section; belongs to the nitrate reductase gamma subunit family.</text>
</comment>
<keyword evidence="11 23" id="KW-0560">Oxidoreductase</keyword>
<feature type="binding site" description="axial binding residue" evidence="20">
    <location>
        <position position="56"/>
    </location>
    <ligand>
        <name>heme b</name>
        <dbReference type="ChEBI" id="CHEBI:60344"/>
        <label>1</label>
    </ligand>
    <ligandPart>
        <name>Fe</name>
        <dbReference type="ChEBI" id="CHEBI:18248"/>
    </ligandPart>
</feature>
<reference evidence="23 24" key="1">
    <citation type="submission" date="2020-08" db="EMBL/GenBank/DDBJ databases">
        <title>Whole-Genome Sequence of French Clinical Streptomyces mexicanus Strain Q0842.</title>
        <authorList>
            <person name="Boxberger M."/>
            <person name="La Scola B."/>
        </authorList>
    </citation>
    <scope>NUCLEOTIDE SEQUENCE [LARGE SCALE GENOMIC DNA]</scope>
    <source>
        <strain evidence="23 24">Marseille-Q0842</strain>
    </source>
</reference>
<feature type="binding site" description="axial binding residue" evidence="20">
    <location>
        <position position="66"/>
    </location>
    <ligand>
        <name>heme b</name>
        <dbReference type="ChEBI" id="CHEBI:60344"/>
        <label>2</label>
    </ligand>
    <ligandPart>
        <name>Fe</name>
        <dbReference type="ChEBI" id="CHEBI:18248"/>
    </ligandPart>
</feature>
<comment type="function">
    <text evidence="15">Does not seem to have nitrate reductase activity.</text>
</comment>
<dbReference type="InterPro" id="IPR023234">
    <property type="entry name" value="NarG-like_domain"/>
</dbReference>
<feature type="transmembrane region" description="Helical" evidence="21">
    <location>
        <begin position="87"/>
        <end position="111"/>
    </location>
</feature>
<keyword evidence="9" id="KW-0249">Electron transport</keyword>
<evidence type="ECO:0000256" key="5">
    <source>
        <dbReference type="ARBA" id="ARBA00022475"/>
    </source>
</evidence>
<feature type="domain" description="NarG-like" evidence="22">
    <location>
        <begin position="7"/>
        <end position="223"/>
    </location>
</feature>
<sequence>MRHLQIALWGVLPYLALVVLVAGTAWRYRYDRFGFTTRSSQLHESRVLKVGGPLFHYALFLVAGGHVMGLLVPESLTRRLRIGEQQYHAVALTLGGAAGVAAAVGLGLLLYRRLRVPAVRRATSRSDRLTLPLLALVLLAGLTATASSVTNPYDYRLGVAVWFRSLFTLDPDVAAMAHAPLVYQCHALLALALFALWPFSRLVHAFAVPLGYLTRPYVVYRSRGGAAYGRGARGRACADGHLTRRVGTRRARSRSIRLCAHRTGDLLRGAERCCSGMA</sequence>
<evidence type="ECO:0000256" key="13">
    <source>
        <dbReference type="ARBA" id="ARBA00023063"/>
    </source>
</evidence>
<dbReference type="EMBL" id="JACMHY010000004">
    <property type="protein sequence ID" value="MBC2865994.1"/>
    <property type="molecule type" value="Genomic_DNA"/>
</dbReference>
<feature type="transmembrane region" description="Helical" evidence="21">
    <location>
        <begin position="131"/>
        <end position="153"/>
    </location>
</feature>
<comment type="caution">
    <text evidence="23">The sequence shown here is derived from an EMBL/GenBank/DDBJ whole genome shotgun (WGS) entry which is preliminary data.</text>
</comment>
<dbReference type="FunFam" id="1.20.950.20:FF:000001">
    <property type="entry name" value="Respiratory nitrate reductase subunit gamma"/>
    <property type="match status" value="1"/>
</dbReference>
<evidence type="ECO:0000256" key="2">
    <source>
        <dbReference type="ARBA" id="ARBA00001970"/>
    </source>
</evidence>
<keyword evidence="10 21" id="KW-1133">Transmembrane helix</keyword>
<dbReference type="PANTHER" id="PTHR30598:SF3">
    <property type="entry name" value="RESPIRATORY NITRATE REDUCTASE 1 GAMMA CHAIN"/>
    <property type="match status" value="1"/>
</dbReference>
<evidence type="ECO:0000256" key="15">
    <source>
        <dbReference type="ARBA" id="ARBA00056200"/>
    </source>
</evidence>
<evidence type="ECO:0000256" key="9">
    <source>
        <dbReference type="ARBA" id="ARBA00022982"/>
    </source>
</evidence>
<keyword evidence="14 21" id="KW-0472">Membrane</keyword>
<feature type="transmembrane region" description="Helical" evidence="21">
    <location>
        <begin position="6"/>
        <end position="26"/>
    </location>
</feature>
<feature type="binding site" description="axial binding residue" evidence="20">
    <location>
        <position position="186"/>
    </location>
    <ligand>
        <name>heme b</name>
        <dbReference type="ChEBI" id="CHEBI:60344"/>
        <label>1</label>
    </ligand>
    <ligandPart>
        <name>Fe</name>
        <dbReference type="ChEBI" id="CHEBI:18248"/>
    </ligandPart>
</feature>
<evidence type="ECO:0000256" key="19">
    <source>
        <dbReference type="ARBA" id="ARBA00071287"/>
    </source>
</evidence>
<dbReference type="InterPro" id="IPR003816">
    <property type="entry name" value="Nitrate_red_gam"/>
</dbReference>
<comment type="similarity">
    <text evidence="18">In the N-terminal section; belongs to the nitrate reductase alpha subunit family.</text>
</comment>
<dbReference type="GO" id="GO:0009325">
    <property type="term" value="C:nitrate reductase complex"/>
    <property type="evidence" value="ECO:0007669"/>
    <property type="project" value="InterPro"/>
</dbReference>
<evidence type="ECO:0000313" key="24">
    <source>
        <dbReference type="Proteomes" id="UP000517694"/>
    </source>
</evidence>
<evidence type="ECO:0000259" key="22">
    <source>
        <dbReference type="Pfam" id="PF02665"/>
    </source>
</evidence>
<dbReference type="GO" id="GO:0008940">
    <property type="term" value="F:nitrate reductase activity"/>
    <property type="evidence" value="ECO:0007669"/>
    <property type="project" value="InterPro"/>
</dbReference>
<evidence type="ECO:0000256" key="17">
    <source>
        <dbReference type="ARBA" id="ARBA00061196"/>
    </source>
</evidence>
<gene>
    <name evidence="23" type="primary">narI</name>
    <name evidence="23" type="ORF">H1R13_13640</name>
</gene>
<keyword evidence="8" id="KW-0479">Metal-binding</keyword>
<evidence type="ECO:0000256" key="14">
    <source>
        <dbReference type="ARBA" id="ARBA00023136"/>
    </source>
</evidence>
<dbReference type="GO" id="GO:0046872">
    <property type="term" value="F:metal ion binding"/>
    <property type="evidence" value="ECO:0007669"/>
    <property type="project" value="UniProtKB-KW"/>
</dbReference>
<evidence type="ECO:0000256" key="8">
    <source>
        <dbReference type="ARBA" id="ARBA00022723"/>
    </source>
</evidence>
<dbReference type="InterPro" id="IPR036197">
    <property type="entry name" value="NarG-like_sf"/>
</dbReference>
<evidence type="ECO:0000256" key="6">
    <source>
        <dbReference type="ARBA" id="ARBA00022617"/>
    </source>
</evidence>
<keyword evidence="13" id="KW-0534">Nitrate assimilation</keyword>
<keyword evidence="12 20" id="KW-0408">Iron</keyword>
<evidence type="ECO:0000256" key="10">
    <source>
        <dbReference type="ARBA" id="ARBA00022989"/>
    </source>
</evidence>
<evidence type="ECO:0000256" key="18">
    <source>
        <dbReference type="ARBA" id="ARBA00061480"/>
    </source>
</evidence>
<feature type="transmembrane region" description="Helical" evidence="21">
    <location>
        <begin position="173"/>
        <end position="197"/>
    </location>
</feature>
<evidence type="ECO:0000256" key="3">
    <source>
        <dbReference type="ARBA" id="ARBA00004651"/>
    </source>
</evidence>
<dbReference type="AlphaFoldDB" id="A0A7X1HZM4"/>
<comment type="cofactor">
    <cofactor evidence="2">
        <name>heme b</name>
        <dbReference type="ChEBI" id="CHEBI:60344"/>
    </cofactor>
</comment>
<dbReference type="GO" id="GO:0020037">
    <property type="term" value="F:heme binding"/>
    <property type="evidence" value="ECO:0007669"/>
    <property type="project" value="TreeGrafter"/>
</dbReference>
<evidence type="ECO:0000256" key="20">
    <source>
        <dbReference type="PIRSR" id="PIRSR603816-1"/>
    </source>
</evidence>
<keyword evidence="6 20" id="KW-0349">Heme</keyword>
<dbReference type="Proteomes" id="UP000517694">
    <property type="component" value="Unassembled WGS sequence"/>
</dbReference>
<comment type="subcellular location">
    <subcellularLocation>
        <location evidence="3">Cell membrane</location>
        <topology evidence="3">Multi-pass membrane protein</topology>
    </subcellularLocation>
</comment>
<dbReference type="GO" id="GO:0019645">
    <property type="term" value="P:anaerobic electron transport chain"/>
    <property type="evidence" value="ECO:0007669"/>
    <property type="project" value="TreeGrafter"/>
</dbReference>
<keyword evidence="5" id="KW-1003">Cell membrane</keyword>
<organism evidence="23 24">
    <name type="scientific">Streptomyces mexicanus</name>
    <dbReference type="NCBI Taxonomy" id="178566"/>
    <lineage>
        <taxon>Bacteria</taxon>
        <taxon>Bacillati</taxon>
        <taxon>Actinomycetota</taxon>
        <taxon>Actinomycetes</taxon>
        <taxon>Kitasatosporales</taxon>
        <taxon>Streptomycetaceae</taxon>
        <taxon>Streptomyces</taxon>
    </lineage>
</organism>
<dbReference type="Pfam" id="PF02665">
    <property type="entry name" value="Nitrate_red_gam"/>
    <property type="match status" value="1"/>
</dbReference>
<evidence type="ECO:0000256" key="16">
    <source>
        <dbReference type="ARBA" id="ARBA00061095"/>
    </source>
</evidence>
<evidence type="ECO:0000313" key="23">
    <source>
        <dbReference type="EMBL" id="MBC2865994.1"/>
    </source>
</evidence>
<feature type="binding site" description="axial binding residue" evidence="20">
    <location>
        <position position="204"/>
    </location>
    <ligand>
        <name>heme b</name>
        <dbReference type="ChEBI" id="CHEBI:60344"/>
        <label>1</label>
    </ligand>
    <ligandPart>
        <name>Fe</name>
        <dbReference type="ChEBI" id="CHEBI:18248"/>
    </ligandPart>
</feature>
<keyword evidence="4" id="KW-0813">Transport</keyword>
<evidence type="ECO:0000256" key="12">
    <source>
        <dbReference type="ARBA" id="ARBA00023004"/>
    </source>
</evidence>
<dbReference type="GO" id="GO:0042128">
    <property type="term" value="P:nitrate assimilation"/>
    <property type="evidence" value="ECO:0007669"/>
    <property type="project" value="UniProtKB-KW"/>
</dbReference>
<dbReference type="RefSeq" id="WP_185947343.1">
    <property type="nucleotide sequence ID" value="NZ_JACMHY010000004.1"/>
</dbReference>
<name>A0A7X1HZM4_9ACTN</name>
<dbReference type="GO" id="GO:0009055">
    <property type="term" value="F:electron transfer activity"/>
    <property type="evidence" value="ECO:0007669"/>
    <property type="project" value="TreeGrafter"/>
</dbReference>
<evidence type="ECO:0000256" key="1">
    <source>
        <dbReference type="ARBA" id="ARBA00001942"/>
    </source>
</evidence>
<keyword evidence="7 21" id="KW-0812">Transmembrane</keyword>
<comment type="cofactor">
    <cofactor evidence="1">
        <name>Mo-bis(molybdopterin guanine dinucleotide)</name>
        <dbReference type="ChEBI" id="CHEBI:60539"/>
    </cofactor>
</comment>
<dbReference type="PANTHER" id="PTHR30598">
    <property type="entry name" value="NITRATE REDUCTASE PRIVATE CHAPERONE, REDOX ENZYME MATURATION PROTEIN REMP FAMILY"/>
    <property type="match status" value="1"/>
</dbReference>
<dbReference type="GO" id="GO:0005886">
    <property type="term" value="C:plasma membrane"/>
    <property type="evidence" value="ECO:0007669"/>
    <property type="project" value="UniProtKB-SubCell"/>
</dbReference>
<dbReference type="InterPro" id="IPR051936">
    <property type="entry name" value="Heme-iron_electron_transfer"/>
</dbReference>
<protein>
    <recommendedName>
        <fullName evidence="19">Nitrate reductase-like protein NarX</fullName>
    </recommendedName>
</protein>
<dbReference type="SUPFAM" id="SSF103501">
    <property type="entry name" value="Respiratory nitrate reductase 1 gamma chain"/>
    <property type="match status" value="1"/>
</dbReference>
<feature type="transmembrane region" description="Helical" evidence="21">
    <location>
        <begin position="47"/>
        <end position="67"/>
    </location>
</feature>
<dbReference type="Gene3D" id="1.20.950.20">
    <property type="entry name" value="Transmembrane di-heme cytochromes, Chain C"/>
    <property type="match status" value="1"/>
</dbReference>
<evidence type="ECO:0000256" key="7">
    <source>
        <dbReference type="ARBA" id="ARBA00022692"/>
    </source>
</evidence>
<evidence type="ECO:0000256" key="21">
    <source>
        <dbReference type="SAM" id="Phobius"/>
    </source>
</evidence>
<evidence type="ECO:0000256" key="11">
    <source>
        <dbReference type="ARBA" id="ARBA00023002"/>
    </source>
</evidence>
<keyword evidence="24" id="KW-1185">Reference proteome</keyword>